<dbReference type="RefSeq" id="WP_265162987.1">
    <property type="nucleotide sequence ID" value="NZ_CP069620.1"/>
</dbReference>
<gene>
    <name evidence="1" type="ORF">JRG66_11830</name>
</gene>
<organism evidence="1 2">
    <name type="scientific">Salinimicrobium tongyeongense</name>
    <dbReference type="NCBI Taxonomy" id="2809707"/>
    <lineage>
        <taxon>Bacteria</taxon>
        <taxon>Pseudomonadati</taxon>
        <taxon>Bacteroidota</taxon>
        <taxon>Flavobacteriia</taxon>
        <taxon>Flavobacteriales</taxon>
        <taxon>Flavobacteriaceae</taxon>
        <taxon>Salinimicrobium</taxon>
    </lineage>
</organism>
<keyword evidence="2" id="KW-1185">Reference proteome</keyword>
<protein>
    <submittedName>
        <fullName evidence="1">Uncharacterized protein</fullName>
    </submittedName>
</protein>
<accession>A0ABY6NP30</accession>
<proteinExistence type="predicted"/>
<evidence type="ECO:0000313" key="2">
    <source>
        <dbReference type="Proteomes" id="UP001163981"/>
    </source>
</evidence>
<evidence type="ECO:0000313" key="1">
    <source>
        <dbReference type="EMBL" id="UZH54655.1"/>
    </source>
</evidence>
<dbReference type="EMBL" id="CP069620">
    <property type="protein sequence ID" value="UZH54655.1"/>
    <property type="molecule type" value="Genomic_DNA"/>
</dbReference>
<dbReference type="Proteomes" id="UP001163981">
    <property type="component" value="Chromosome"/>
</dbReference>
<sequence length="70" mass="8251">MTTEKYLNGNWENENNPETLKQVIKFWQEKALRAEMELLIINGNISLDELESIGLDFQKIRNILDKKNSK</sequence>
<name>A0ABY6NP30_9FLAO</name>
<reference evidence="1" key="1">
    <citation type="submission" date="2021-02" db="EMBL/GenBank/DDBJ databases">
        <title>Salinimicrobium sp. nov. isolated from seawater in Tongyeong, Republic of Korea.</title>
        <authorList>
            <person name="Lee S.-J."/>
        </authorList>
    </citation>
    <scope>NUCLEOTIDE SEQUENCE</scope>
    <source>
        <strain evidence="1">HN-2-9-2</strain>
    </source>
</reference>